<feature type="region of interest" description="Disordered" evidence="7">
    <location>
        <begin position="155"/>
        <end position="211"/>
    </location>
</feature>
<dbReference type="GO" id="GO:0046983">
    <property type="term" value="F:protein dimerization activity"/>
    <property type="evidence" value="ECO:0007669"/>
    <property type="project" value="InterPro"/>
</dbReference>
<dbReference type="InterPro" id="IPR001878">
    <property type="entry name" value="Znf_CCHC"/>
</dbReference>
<dbReference type="Gene3D" id="1.10.10.1070">
    <property type="entry name" value="Zinc finger, BED domain-containing"/>
    <property type="match status" value="1"/>
</dbReference>
<dbReference type="InterPro" id="IPR052035">
    <property type="entry name" value="ZnF_BED_domain_contain"/>
</dbReference>
<dbReference type="GO" id="GO:0005634">
    <property type="term" value="C:nucleus"/>
    <property type="evidence" value="ECO:0007669"/>
    <property type="project" value="UniProtKB-SubCell"/>
</dbReference>
<name>A0A7J6NN31_PEROL</name>
<feature type="compositionally biased region" description="Polar residues" evidence="7">
    <location>
        <begin position="534"/>
        <end position="547"/>
    </location>
</feature>
<dbReference type="Pfam" id="PF05380">
    <property type="entry name" value="Peptidase_A17"/>
    <property type="match status" value="1"/>
</dbReference>
<gene>
    <name evidence="9" type="ORF">FOZ60_006741</name>
</gene>
<dbReference type="GO" id="GO:0008270">
    <property type="term" value="F:zinc ion binding"/>
    <property type="evidence" value="ECO:0007669"/>
    <property type="project" value="UniProtKB-KW"/>
</dbReference>
<dbReference type="SUPFAM" id="SSF53098">
    <property type="entry name" value="Ribonuclease H-like"/>
    <property type="match status" value="1"/>
</dbReference>
<feature type="region of interest" description="Disordered" evidence="7">
    <location>
        <begin position="512"/>
        <end position="547"/>
    </location>
</feature>
<dbReference type="GO" id="GO:0003676">
    <property type="term" value="F:nucleic acid binding"/>
    <property type="evidence" value="ECO:0007669"/>
    <property type="project" value="InterPro"/>
</dbReference>
<evidence type="ECO:0000256" key="7">
    <source>
        <dbReference type="SAM" id="MobiDB-lite"/>
    </source>
</evidence>
<dbReference type="InterPro" id="IPR041588">
    <property type="entry name" value="Integrase_H2C2"/>
</dbReference>
<feature type="region of interest" description="Disordered" evidence="7">
    <location>
        <begin position="2331"/>
        <end position="2351"/>
    </location>
</feature>
<evidence type="ECO:0000259" key="8">
    <source>
        <dbReference type="PROSITE" id="PS50158"/>
    </source>
</evidence>
<evidence type="ECO:0000256" key="3">
    <source>
        <dbReference type="ARBA" id="ARBA00022771"/>
    </source>
</evidence>
<evidence type="ECO:0000256" key="5">
    <source>
        <dbReference type="ARBA" id="ARBA00023242"/>
    </source>
</evidence>
<proteinExistence type="predicted"/>
<dbReference type="InterPro" id="IPR008906">
    <property type="entry name" value="HATC_C_dom"/>
</dbReference>
<feature type="compositionally biased region" description="Polar residues" evidence="7">
    <location>
        <begin position="512"/>
        <end position="523"/>
    </location>
</feature>
<keyword evidence="4" id="KW-0862">Zinc</keyword>
<dbReference type="OrthoDB" id="7699631at2759"/>
<organism evidence="9 10">
    <name type="scientific">Perkinsus olseni</name>
    <name type="common">Perkinsus atlanticus</name>
    <dbReference type="NCBI Taxonomy" id="32597"/>
    <lineage>
        <taxon>Eukaryota</taxon>
        <taxon>Sar</taxon>
        <taxon>Alveolata</taxon>
        <taxon>Perkinsozoa</taxon>
        <taxon>Perkinsea</taxon>
        <taxon>Perkinsida</taxon>
        <taxon>Perkinsidae</taxon>
        <taxon>Perkinsus</taxon>
    </lineage>
</organism>
<reference evidence="9 10" key="1">
    <citation type="submission" date="2020-04" db="EMBL/GenBank/DDBJ databases">
        <title>Perkinsus olseni comparative genomics.</title>
        <authorList>
            <person name="Bogema D.R."/>
        </authorList>
    </citation>
    <scope>NUCLEOTIDE SEQUENCE [LARGE SCALE GENOMIC DNA]</scope>
    <source>
        <strain evidence="9">00978-12</strain>
    </source>
</reference>
<keyword evidence="3 6" id="KW-0863">Zinc-finger</keyword>
<keyword evidence="5" id="KW-0539">Nucleus</keyword>
<accession>A0A7J6NN31</accession>
<dbReference type="EMBL" id="JABANP010000270">
    <property type="protein sequence ID" value="KAF4685254.1"/>
    <property type="molecule type" value="Genomic_DNA"/>
</dbReference>
<dbReference type="Gene3D" id="1.10.340.70">
    <property type="match status" value="1"/>
</dbReference>
<dbReference type="InterPro" id="IPR008042">
    <property type="entry name" value="Retrotrans_Pao"/>
</dbReference>
<protein>
    <recommendedName>
        <fullName evidence="8">CCHC-type domain-containing protein</fullName>
    </recommendedName>
</protein>
<dbReference type="InterPro" id="IPR036875">
    <property type="entry name" value="Znf_CCHC_sf"/>
</dbReference>
<dbReference type="SUPFAM" id="SSF57756">
    <property type="entry name" value="Retrovirus zinc finger-like domains"/>
    <property type="match status" value="1"/>
</dbReference>
<dbReference type="Gene3D" id="4.10.60.10">
    <property type="entry name" value="Zinc finger, CCHC-type"/>
    <property type="match status" value="1"/>
</dbReference>
<feature type="compositionally biased region" description="Polar residues" evidence="7">
    <location>
        <begin position="2625"/>
        <end position="2643"/>
    </location>
</feature>
<comment type="caution">
    <text evidence="9">The sequence shown here is derived from an EMBL/GenBank/DDBJ whole genome shotgun (WGS) entry which is preliminary data.</text>
</comment>
<evidence type="ECO:0000313" key="10">
    <source>
        <dbReference type="Proteomes" id="UP000541610"/>
    </source>
</evidence>
<dbReference type="Proteomes" id="UP000541610">
    <property type="component" value="Unassembled WGS sequence"/>
</dbReference>
<evidence type="ECO:0000256" key="6">
    <source>
        <dbReference type="PROSITE-ProRule" id="PRU00047"/>
    </source>
</evidence>
<feature type="domain" description="CCHC-type" evidence="8">
    <location>
        <begin position="576"/>
        <end position="591"/>
    </location>
</feature>
<keyword evidence="2" id="KW-0479">Metal-binding</keyword>
<dbReference type="PROSITE" id="PS50158">
    <property type="entry name" value="ZF_CCHC"/>
    <property type="match status" value="2"/>
</dbReference>
<feature type="region of interest" description="Disordered" evidence="7">
    <location>
        <begin position="1947"/>
        <end position="1982"/>
    </location>
</feature>
<dbReference type="PANTHER" id="PTHR46481">
    <property type="entry name" value="ZINC FINGER BED DOMAIN-CONTAINING PROTEIN 4"/>
    <property type="match status" value="1"/>
</dbReference>
<feature type="compositionally biased region" description="Basic and acidic residues" evidence="7">
    <location>
        <begin position="24"/>
        <end position="39"/>
    </location>
</feature>
<dbReference type="Pfam" id="PF17921">
    <property type="entry name" value="Integrase_H2C2"/>
    <property type="match status" value="1"/>
</dbReference>
<dbReference type="SMART" id="SM00343">
    <property type="entry name" value="ZnF_C2HC"/>
    <property type="match status" value="3"/>
</dbReference>
<feature type="region of interest" description="Disordered" evidence="7">
    <location>
        <begin position="2617"/>
        <end position="2643"/>
    </location>
</feature>
<dbReference type="InterPro" id="IPR012337">
    <property type="entry name" value="RNaseH-like_sf"/>
</dbReference>
<sequence length="2762" mass="309460">MILLLLKRLCKRKFLARNRKKDKGKGLQRDTVPKPESKSVDPSLGKIPSGTSSLLSKNVRQSAPLGPESTNINDMLAQLTHRSDQDDINATIFSRLDSLSSGIDNMRNGVPVGTPRKSSANDTVSFAGGMAADRFVTERAQRVKASAVGKTNYTVPTQRRPGFDDWQVPRLSSVRNSGPAYKADPRLQGDPYGRTPPYEGPRFGSPPVTVGSKKAPTVVSLGSRLGNVAQENPVKSQARHNLGYRIPTRGYLASFWSLPPSWQRERPSDLPVSGGDEDLTLGQLDFVKDRVDQASAKLVSQVKKLKGGPYKGAADERTWATVEREIIEHLNKASLNIARVHVLYMLECLDEQLNDKMMSRLGADNFLDGDQVELLYTLWNLFDEQFRSEYAPEAESDKMESLKKSVKESLPEFLYRLQSTFFSVEIETSTVMVDATKMTRMRSALPEADVQFLREHFDRDLNYDSLVTRVTEYFSNPLDRKQYETFVRNYNAIWKSDKTTGYSNADVNWVETDNNQKTVTPTTPDGDKSDKGNQTRSGGYQQSNTVSAESKNNCMRCGKSGHTSPFCTADYVMRSRRCFNCGKEGHRAAFCVVPRSSLRCKRCGQTGHVSWLCRRPWSQVLSMKNSTGKDGGKPAGSEPPKPKQPVGEYTTKMVYETSAPTTETVASVAGGVPPTTRRSVLAMLNSLYDPLGFLLELSMKGRLIMRKIAVYDWDTILPKDLCTEAADWMKEVEKAAETTKVPRLVDCKNLLVYVDASQYAWGVDVRSPEGIRVVARGGLFDKEKFAKWSIVRKEMLALVHGRECIQEVWNSVDPKEKSECRALLLSDSQINCYRLHKDLQSKDMKAWERKTVESLRGFLLNTDVVLRHIDTAWNTADAISRGYYPNAVGTSQMTSTARWWLAGDFTRDAPWGPSVDFTHDEYIAASDKAKEAESQAAAVPKVVKVHRVTSTVTINTTVDELLNKHKRLLTRLRAWRVKACGCGDSSLVTDEHAWVSRVKLAQTSDSRLSRIVSQLQNDQSSDVDIRTKRLWNGQYSLDENSGLLYRVVRQDTQGKLYKQLVLPKGDPLTSALIERYHKARAHPGVLATLQALLNHYWWKSMGKQVRVYVKGCDICRLGSSSSWYDLLPDVLWALNSRKLKDDSSPESGMPPFELMMARPPRYPTVSTLERLCDDLCTTSPVAELPKPPSVEVASKQRKLQRRELRKEFQHVWENLRERSRVEQQSRASKSVAPSLAVGDMVFLSKPRKHKLDVGWKGPYPVKTIQGVKVTVDMNGRDVVDSTSNVLKLVRAADSTQSHKRSVLPVGSVVLFGDTEAGWVLEGSGQDLLIHMLRLKQLFKHTYEVRPLYWNSKEGSLESFPLSSRQLPTPGEDIGVDCVPLLRSRCFSPKEKNSDWVELNIRPDGVLTRRSAQRVEEWQDTKSARKCDAELDTVVHYPNFGVSEFAQYCEVDCDERTTVFLNGVLSSGCNFGINSFEVSEYSLGPLDQRNVTDSGFEILHPMPSGDLSNGQIRQAFEKLCMSSIEGSWVSILVHYSVRAENAQGTGVESLMTIFDNGKFTANNENQANGAELNAECRKEGEEYLPMAVLQLRRVGLNGERSSAGCLKDIYVKTPILDPALSATVMLTAMITGSPLRQSMEKVLRATSGLCLGQCWVCSPTIWVDKEGRQLASAKVPRADRVSHLGSTEHKQAINWALWFARVLYAIWQATAEGMRLGMDLKYSDLDTEYWKQSWNNDNWVLAEGQLHPHTGYLACILCNKAPSSRLKISEHPSGGYRSAKQYQHFYYFQGEMQSYTGSRFTSSVYCEGRPAALSNNKCVQNSQWVNYWRSLYNARFCLTQTAFTHLRPEVERSLRDVATRLGYRLEQDLRSITISPPDIPSRESVNLSTIYHRDFSEDSENPTVSAEYLGTTDDDDYESASESVAGSGTVSSARVPEFLNLSQPLASLTNPRVSSSSSSTRRVSAAESIEARPGLSPEDARSRLRQLQEEISELERSMERIERSRSRTPQVLDDFSLDDGDVEAQEESIISEDGEEKAKGTGVSEPLIGKKLNESLFDTFIPSRSRSAIWSADGFLKVRVRATNTVCKEYAVCSKCRTVFKTKQGNTSTLTRHQQACHSSEGVPSVLQFIKDPAPLAAEQRAKLYEACVDLVVSQCLPFTVTESEPFQRLVQLASDLGARNGRPFDATRSLPSAKNVADKVNKRYDAVHENVKERLRSQNRPLQMQFDAWKTYHKGEEVLAVTVALENQYHDNAEPVLLALRKLESGQGEDIAETLQSVLDDYGIGRDEVLFLSDSCQANIKALASFGAASVPCFAHLLQLAVKAATYPSTGAAATGGNNEAQRQARSKRSCVRTAPAVAPTKKGAIAEGNAETGELSLSDPSLRLNDMMRPLPAERTSSIAGILTTVTRLVAVARRTKMNNEIANIEKCTRLSLRNETRWNSTLKMLRSVLRSWQGIIKVFSQHDRLRSFEGLLSRKCLLEAIDELLHPFAIATDRMQAVRPFVFMDTIAQLEKCWRLLNTEGEEDMPEIIQARLLMRDAFRQKVIWRLSTDSLIGCLLDPRMRVKGVENLLIVKEFRESAPGNVQDPDRLSRENIEWVLFNWGFLSGYRKQVTADVGAPRDGESSQGTEANISSTSESSHPQFQENIWDDVIDITALPVWEEPQQPQMDADALTAAVTAECEEYMKLGQHQVDYDVFWEGARDKFPNLYFASRITKYFTLSTARCESVFSQAKSIIGLRRANLKTSTLEQLLVCKTTQKIL</sequence>
<feature type="compositionally biased region" description="Low complexity" evidence="7">
    <location>
        <begin position="1951"/>
        <end position="1962"/>
    </location>
</feature>
<dbReference type="PANTHER" id="PTHR46481:SF10">
    <property type="entry name" value="ZINC FINGER BED DOMAIN-CONTAINING PROTEIN 39"/>
    <property type="match status" value="1"/>
</dbReference>
<feature type="region of interest" description="Disordered" evidence="7">
    <location>
        <begin position="20"/>
        <end position="71"/>
    </location>
</feature>
<evidence type="ECO:0000313" key="9">
    <source>
        <dbReference type="EMBL" id="KAF4685254.1"/>
    </source>
</evidence>
<feature type="region of interest" description="Disordered" evidence="7">
    <location>
        <begin position="623"/>
        <end position="647"/>
    </location>
</feature>
<evidence type="ECO:0000256" key="4">
    <source>
        <dbReference type="ARBA" id="ARBA00022833"/>
    </source>
</evidence>
<evidence type="ECO:0000256" key="1">
    <source>
        <dbReference type="ARBA" id="ARBA00004123"/>
    </source>
</evidence>
<feature type="compositionally biased region" description="Polar residues" evidence="7">
    <location>
        <begin position="49"/>
        <end position="61"/>
    </location>
</feature>
<comment type="subcellular location">
    <subcellularLocation>
        <location evidence="1">Nucleus</location>
    </subcellularLocation>
</comment>
<feature type="region of interest" description="Disordered" evidence="7">
    <location>
        <begin position="1895"/>
        <end position="1928"/>
    </location>
</feature>
<dbReference type="SUPFAM" id="SSF140996">
    <property type="entry name" value="Hermes dimerisation domain"/>
    <property type="match status" value="1"/>
</dbReference>
<feature type="domain" description="CCHC-type" evidence="8">
    <location>
        <begin position="599"/>
        <end position="615"/>
    </location>
</feature>
<feature type="compositionally biased region" description="Polar residues" evidence="7">
    <location>
        <begin position="1919"/>
        <end position="1928"/>
    </location>
</feature>
<dbReference type="Pfam" id="PF05699">
    <property type="entry name" value="Dimer_Tnp_hAT"/>
    <property type="match status" value="1"/>
</dbReference>
<evidence type="ECO:0000256" key="2">
    <source>
        <dbReference type="ARBA" id="ARBA00022723"/>
    </source>
</evidence>